<sequence>MYQQWPRRLLWHPEALKTIENLAKKNFVIDKQYILSLSAAKSTSHLFFGRDCSFSVVAGLIPRLSQFLMRPNLLQLFDFVHELDFLTLDAKNPLMFLFVVLFIIFGKTIMVGNLVQSMLELLPLCLR</sequence>
<dbReference type="Proteomes" id="UP001552299">
    <property type="component" value="Unassembled WGS sequence"/>
</dbReference>
<comment type="caution">
    <text evidence="2">The sequence shown here is derived from an EMBL/GenBank/DDBJ whole genome shotgun (WGS) entry which is preliminary data.</text>
</comment>
<gene>
    <name evidence="2" type="ORF">M5K25_017436</name>
</gene>
<keyword evidence="1" id="KW-0472">Membrane</keyword>
<accession>A0ABD0UU56</accession>
<name>A0ABD0UU56_DENTH</name>
<evidence type="ECO:0000256" key="1">
    <source>
        <dbReference type="SAM" id="Phobius"/>
    </source>
</evidence>
<reference evidence="2 3" key="1">
    <citation type="journal article" date="2024" name="Plant Biotechnol. J.">
        <title>Dendrobium thyrsiflorum genome and its molecular insights into genes involved in important horticultural traits.</title>
        <authorList>
            <person name="Chen B."/>
            <person name="Wang J.Y."/>
            <person name="Zheng P.J."/>
            <person name="Li K.L."/>
            <person name="Liang Y.M."/>
            <person name="Chen X.F."/>
            <person name="Zhang C."/>
            <person name="Zhao X."/>
            <person name="He X."/>
            <person name="Zhang G.Q."/>
            <person name="Liu Z.J."/>
            <person name="Xu Q."/>
        </authorList>
    </citation>
    <scope>NUCLEOTIDE SEQUENCE [LARGE SCALE GENOMIC DNA]</scope>
    <source>
        <strain evidence="2">GZMU011</strain>
    </source>
</reference>
<keyword evidence="1" id="KW-1133">Transmembrane helix</keyword>
<keyword evidence="3" id="KW-1185">Reference proteome</keyword>
<evidence type="ECO:0000313" key="3">
    <source>
        <dbReference type="Proteomes" id="UP001552299"/>
    </source>
</evidence>
<evidence type="ECO:0000313" key="2">
    <source>
        <dbReference type="EMBL" id="KAL0913941.1"/>
    </source>
</evidence>
<keyword evidence="1" id="KW-0812">Transmembrane</keyword>
<dbReference type="EMBL" id="JANQDX010000013">
    <property type="protein sequence ID" value="KAL0913941.1"/>
    <property type="molecule type" value="Genomic_DNA"/>
</dbReference>
<proteinExistence type="predicted"/>
<feature type="transmembrane region" description="Helical" evidence="1">
    <location>
        <begin position="94"/>
        <end position="115"/>
    </location>
</feature>
<protein>
    <submittedName>
        <fullName evidence="2">Uncharacterized protein</fullName>
    </submittedName>
</protein>
<organism evidence="2 3">
    <name type="scientific">Dendrobium thyrsiflorum</name>
    <name type="common">Pinecone-like raceme dendrobium</name>
    <name type="synonym">Orchid</name>
    <dbReference type="NCBI Taxonomy" id="117978"/>
    <lineage>
        <taxon>Eukaryota</taxon>
        <taxon>Viridiplantae</taxon>
        <taxon>Streptophyta</taxon>
        <taxon>Embryophyta</taxon>
        <taxon>Tracheophyta</taxon>
        <taxon>Spermatophyta</taxon>
        <taxon>Magnoliopsida</taxon>
        <taxon>Liliopsida</taxon>
        <taxon>Asparagales</taxon>
        <taxon>Orchidaceae</taxon>
        <taxon>Epidendroideae</taxon>
        <taxon>Malaxideae</taxon>
        <taxon>Dendrobiinae</taxon>
        <taxon>Dendrobium</taxon>
    </lineage>
</organism>
<dbReference type="AlphaFoldDB" id="A0ABD0UU56"/>